<accession>A0ABY8L3U9</accession>
<feature type="compositionally biased region" description="Basic and acidic residues" evidence="5">
    <location>
        <begin position="274"/>
        <end position="293"/>
    </location>
</feature>
<dbReference type="RefSeq" id="WP_279651974.1">
    <property type="nucleotide sequence ID" value="NZ_CP122539.1"/>
</dbReference>
<feature type="domain" description="PPIase FKBP-type" evidence="6">
    <location>
        <begin position="110"/>
        <end position="209"/>
    </location>
</feature>
<keyword evidence="2 3" id="KW-0697">Rotamase</keyword>
<reference evidence="7 8" key="1">
    <citation type="submission" date="2023-04" db="EMBL/GenBank/DDBJ databases">
        <title>Tenacibaculum tangerinum sp. nov., isolated from sea tidal flat of South Korea.</title>
        <authorList>
            <person name="Lee S.H."/>
            <person name="Kim J.-J."/>
        </authorList>
    </citation>
    <scope>NUCLEOTIDE SEQUENCE [LARGE SCALE GENOMIC DNA]</scope>
    <source>
        <strain evidence="7 8">GRR-S3-23</strain>
    </source>
</reference>
<evidence type="ECO:0000256" key="4">
    <source>
        <dbReference type="RuleBase" id="RU003915"/>
    </source>
</evidence>
<name>A0ABY8L3U9_9FLAO</name>
<feature type="compositionally biased region" description="Basic and acidic residues" evidence="5">
    <location>
        <begin position="230"/>
        <end position="241"/>
    </location>
</feature>
<evidence type="ECO:0000256" key="1">
    <source>
        <dbReference type="ARBA" id="ARBA00000971"/>
    </source>
</evidence>
<sequence>MIKFKHVLCTAIVSVVLYACGSDTNPRVDDFDHEAQAVIDNDSLVVFLKNNYYNEVLDSVKPITNGETPLFEDDKLVTKEVTENDINYTLYYYVNRVGNPAEDKGFPTVMDSVYAKYRGQRIVNRDSLSRDFDKNTTWFSLNNVIRGWTYSLVEFKGGNNVTDNGPITFEDGGKGILFIPSGLAYRNRGTTNIPSNSILLFYVELWDFVEDTDDDGDGVPSMDEDIDGDGNARNDDTDKDGIPNYVDTDDDGDGVLTKDEDRNGDGNPANDFNDPDKPTVPDYLNRDIRVKSV</sequence>
<gene>
    <name evidence="7" type="ORF">P8625_02760</name>
</gene>
<keyword evidence="3 4" id="KW-0413">Isomerase</keyword>
<dbReference type="SUPFAM" id="SSF54534">
    <property type="entry name" value="FKBP-like"/>
    <property type="match status" value="1"/>
</dbReference>
<evidence type="ECO:0000256" key="2">
    <source>
        <dbReference type="ARBA" id="ARBA00023110"/>
    </source>
</evidence>
<dbReference type="EMBL" id="CP122539">
    <property type="protein sequence ID" value="WGH76104.1"/>
    <property type="molecule type" value="Genomic_DNA"/>
</dbReference>
<evidence type="ECO:0000313" key="8">
    <source>
        <dbReference type="Proteomes" id="UP001232001"/>
    </source>
</evidence>
<dbReference type="Pfam" id="PF00254">
    <property type="entry name" value="FKBP_C"/>
    <property type="match status" value="1"/>
</dbReference>
<evidence type="ECO:0000313" key="7">
    <source>
        <dbReference type="EMBL" id="WGH76104.1"/>
    </source>
</evidence>
<feature type="region of interest" description="Disordered" evidence="5">
    <location>
        <begin position="214"/>
        <end position="293"/>
    </location>
</feature>
<comment type="similarity">
    <text evidence="4">Belongs to the FKBP-type PPIase family.</text>
</comment>
<evidence type="ECO:0000256" key="3">
    <source>
        <dbReference type="PROSITE-ProRule" id="PRU00277"/>
    </source>
</evidence>
<keyword evidence="8" id="KW-1185">Reference proteome</keyword>
<evidence type="ECO:0000256" key="5">
    <source>
        <dbReference type="SAM" id="MobiDB-lite"/>
    </source>
</evidence>
<dbReference type="PROSITE" id="PS50059">
    <property type="entry name" value="FKBP_PPIASE"/>
    <property type="match status" value="1"/>
</dbReference>
<dbReference type="PROSITE" id="PS51257">
    <property type="entry name" value="PROKAR_LIPOPROTEIN"/>
    <property type="match status" value="1"/>
</dbReference>
<dbReference type="EC" id="5.2.1.8" evidence="4"/>
<dbReference type="Gene3D" id="3.10.50.40">
    <property type="match status" value="1"/>
</dbReference>
<organism evidence="7 8">
    <name type="scientific">Tenacibaculum tangerinum</name>
    <dbReference type="NCBI Taxonomy" id="3038772"/>
    <lineage>
        <taxon>Bacteria</taxon>
        <taxon>Pseudomonadati</taxon>
        <taxon>Bacteroidota</taxon>
        <taxon>Flavobacteriia</taxon>
        <taxon>Flavobacteriales</taxon>
        <taxon>Flavobacteriaceae</taxon>
        <taxon>Tenacibaculum</taxon>
    </lineage>
</organism>
<dbReference type="GO" id="GO:0003755">
    <property type="term" value="F:peptidyl-prolyl cis-trans isomerase activity"/>
    <property type="evidence" value="ECO:0007669"/>
    <property type="project" value="UniProtKB-EC"/>
</dbReference>
<evidence type="ECO:0000259" key="6">
    <source>
        <dbReference type="PROSITE" id="PS50059"/>
    </source>
</evidence>
<dbReference type="Proteomes" id="UP001232001">
    <property type="component" value="Chromosome"/>
</dbReference>
<feature type="compositionally biased region" description="Acidic residues" evidence="5">
    <location>
        <begin position="214"/>
        <end position="228"/>
    </location>
</feature>
<comment type="catalytic activity">
    <reaction evidence="1 3 4">
        <text>[protein]-peptidylproline (omega=180) = [protein]-peptidylproline (omega=0)</text>
        <dbReference type="Rhea" id="RHEA:16237"/>
        <dbReference type="Rhea" id="RHEA-COMP:10747"/>
        <dbReference type="Rhea" id="RHEA-COMP:10748"/>
        <dbReference type="ChEBI" id="CHEBI:83833"/>
        <dbReference type="ChEBI" id="CHEBI:83834"/>
        <dbReference type="EC" id="5.2.1.8"/>
    </reaction>
</comment>
<dbReference type="InterPro" id="IPR046357">
    <property type="entry name" value="PPIase_dom_sf"/>
</dbReference>
<protein>
    <recommendedName>
        <fullName evidence="4">Peptidyl-prolyl cis-trans isomerase</fullName>
        <ecNumber evidence="4">5.2.1.8</ecNumber>
    </recommendedName>
</protein>
<proteinExistence type="inferred from homology"/>
<dbReference type="InterPro" id="IPR001179">
    <property type="entry name" value="PPIase_FKBP_dom"/>
</dbReference>